<keyword evidence="4" id="KW-1185">Reference proteome</keyword>
<dbReference type="Pfam" id="PF18962">
    <property type="entry name" value="Por_Secre_tail"/>
    <property type="match status" value="1"/>
</dbReference>
<dbReference type="InterPro" id="IPR026444">
    <property type="entry name" value="Secre_tail"/>
</dbReference>
<dbReference type="Gene3D" id="3.20.20.80">
    <property type="entry name" value="Glycosidases"/>
    <property type="match status" value="1"/>
</dbReference>
<evidence type="ECO:0000256" key="1">
    <source>
        <dbReference type="SAM" id="SignalP"/>
    </source>
</evidence>
<name>A0A937G0Q7_9BACT</name>
<evidence type="ECO:0000259" key="2">
    <source>
        <dbReference type="PROSITE" id="PS50022"/>
    </source>
</evidence>
<keyword evidence="1" id="KW-0732">Signal</keyword>
<feature type="domain" description="F5/8 type C" evidence="2">
    <location>
        <begin position="18"/>
        <end position="167"/>
    </location>
</feature>
<dbReference type="Proteomes" id="UP000614216">
    <property type="component" value="Unassembled WGS sequence"/>
</dbReference>
<protein>
    <submittedName>
        <fullName evidence="3">Discoidin domain-containing protein</fullName>
    </submittedName>
</protein>
<proteinExistence type="predicted"/>
<gene>
    <name evidence="3" type="ORF">JMN32_19510</name>
</gene>
<dbReference type="AlphaFoldDB" id="A0A937G0Q7"/>
<dbReference type="Pfam" id="PF00754">
    <property type="entry name" value="F5_F8_type_C"/>
    <property type="match status" value="1"/>
</dbReference>
<dbReference type="SUPFAM" id="SSF49785">
    <property type="entry name" value="Galactose-binding domain-like"/>
    <property type="match status" value="1"/>
</dbReference>
<dbReference type="InterPro" id="IPR008979">
    <property type="entry name" value="Galactose-bd-like_sf"/>
</dbReference>
<dbReference type="InterPro" id="IPR000421">
    <property type="entry name" value="FA58C"/>
</dbReference>
<organism evidence="3 4">
    <name type="scientific">Fulvivirga marina</name>
    <dbReference type="NCBI Taxonomy" id="2494733"/>
    <lineage>
        <taxon>Bacteria</taxon>
        <taxon>Pseudomonadati</taxon>
        <taxon>Bacteroidota</taxon>
        <taxon>Cytophagia</taxon>
        <taxon>Cytophagales</taxon>
        <taxon>Fulvivirgaceae</taxon>
        <taxon>Fulvivirga</taxon>
    </lineage>
</organism>
<comment type="caution">
    <text evidence="3">The sequence shown here is derived from an EMBL/GenBank/DDBJ whole genome shotgun (WGS) entry which is preliminary data.</text>
</comment>
<evidence type="ECO:0000313" key="3">
    <source>
        <dbReference type="EMBL" id="MBL6448507.1"/>
    </source>
</evidence>
<feature type="signal peptide" evidence="1">
    <location>
        <begin position="1"/>
        <end position="26"/>
    </location>
</feature>
<reference evidence="3" key="1">
    <citation type="submission" date="2021-01" db="EMBL/GenBank/DDBJ databases">
        <title>Fulvivirga kasyanovii gen. nov., sp nov., a novel member of the phylum Bacteroidetes isolated from seawater in a mussel farm.</title>
        <authorList>
            <person name="Zhao L.-H."/>
            <person name="Wang Z.-J."/>
        </authorList>
    </citation>
    <scope>NUCLEOTIDE SEQUENCE</scope>
    <source>
        <strain evidence="3">29W222</strain>
    </source>
</reference>
<dbReference type="NCBIfam" id="TIGR04183">
    <property type="entry name" value="Por_Secre_tail"/>
    <property type="match status" value="1"/>
</dbReference>
<dbReference type="Gene3D" id="2.60.120.260">
    <property type="entry name" value="Galactose-binding domain-like"/>
    <property type="match status" value="1"/>
</dbReference>
<dbReference type="RefSeq" id="WP_202858043.1">
    <property type="nucleotide sequence ID" value="NZ_JAEUGD010000064.1"/>
</dbReference>
<dbReference type="PROSITE" id="PS50022">
    <property type="entry name" value="FA58C_3"/>
    <property type="match status" value="1"/>
</dbReference>
<evidence type="ECO:0000313" key="4">
    <source>
        <dbReference type="Proteomes" id="UP000614216"/>
    </source>
</evidence>
<dbReference type="InterPro" id="IPR017853">
    <property type="entry name" value="GH"/>
</dbReference>
<sequence>MKNKSRFLNLCLALICLCLTSYVVNAQNIAKNKPTLTSSNYSSAYDGSKAVDGYTSTKWTTSSSAYAPHWIRIDLQQQYNVTRVKILHAATGGEPYYLNTKKYSVQLSLDGSNWTTVATYTNTDQHHTTHHDPPASQQKARYVRFYVHEANFVDQYARIPEIEVYGNPASSGTPSNLSVSKPSCSSSAYTANFSWSGSGSGWWIDVSENSSFPQDTRTFHKPIDNVTSTSSSGLCIWYYDCSQTLSLQPGKTYYWRIWNGSTHTNGQSFTVPGCGGGGNQTIYGIHFWASGAGSLMNGKKGWTLEVINAQDNNPNALNSLISAINSEGAYQPIVRINWNYGNTVPDPSLHQEFANRCRSIVSNLYNNYGVKYFHIGNEMNQDYEYAPNGDGKGVPADQYANCFKTVYNTVKATIPEAQILVGPVANWNGVGQKTWTGPAVYYDDYFDEIVKLIGSTCDGYAIHTYGKTGGADNRDWYPTAERPFYLKTEHRAQNSWEFGSFKVMMNVLAKYSYARTKPVFITETNTFHGETDPEQIGGTAPAWSYTNNWMQEAFSQINSWNTNATGENTYGQKINALCWFVYENDDRWKYFALANTTGNLPTARNDFMAAVNYNYGSSVSRMTQEDQLAEDVKTVDEAIEEAYINGFSIYPNPAEDMLQIKLKDQSQKAQVIIYSMAGEEIYSKTYQGERLTMSTSALESGTYLVKVVSADEVKVRKVQIK</sequence>
<feature type="chain" id="PRO_5036905957" evidence="1">
    <location>
        <begin position="27"/>
        <end position="721"/>
    </location>
</feature>
<accession>A0A937G0Q7</accession>
<dbReference type="EMBL" id="JAEUGD010000064">
    <property type="protein sequence ID" value="MBL6448507.1"/>
    <property type="molecule type" value="Genomic_DNA"/>
</dbReference>
<dbReference type="SUPFAM" id="SSF51445">
    <property type="entry name" value="(Trans)glycosidases"/>
    <property type="match status" value="1"/>
</dbReference>